<keyword evidence="2" id="KW-0804">Transcription</keyword>
<evidence type="ECO:0000313" key="7">
    <source>
        <dbReference type="Proteomes" id="UP000466442"/>
    </source>
</evidence>
<dbReference type="InterPro" id="IPR052406">
    <property type="entry name" value="Chromatin_Remodeling_Comp"/>
</dbReference>
<sequence length="143" mass="15709">MAQSKDQSETCDYDKEKERFLQELTHFHETRGTPSRRPPQVNGHEVDLYKLYTLVTNRGGWVKRLGSDWGSVVTLVYTDDQREIRVYELLSVEGGLDLEGPPGRAPSAVCSFESHISQGPPSASTTDGSRAASSSDLIGPVVA</sequence>
<evidence type="ECO:0000256" key="2">
    <source>
        <dbReference type="ARBA" id="ARBA00023163"/>
    </source>
</evidence>
<evidence type="ECO:0000256" key="4">
    <source>
        <dbReference type="SAM" id="MobiDB-lite"/>
    </source>
</evidence>
<dbReference type="Gene3D" id="1.10.150.60">
    <property type="entry name" value="ARID DNA-binding domain"/>
    <property type="match status" value="1"/>
</dbReference>
<organism evidence="6 7">
    <name type="scientific">Apolygus lucorum</name>
    <name type="common">Small green plant bug</name>
    <name type="synonym">Lygocoris lucorum</name>
    <dbReference type="NCBI Taxonomy" id="248454"/>
    <lineage>
        <taxon>Eukaryota</taxon>
        <taxon>Metazoa</taxon>
        <taxon>Ecdysozoa</taxon>
        <taxon>Arthropoda</taxon>
        <taxon>Hexapoda</taxon>
        <taxon>Insecta</taxon>
        <taxon>Pterygota</taxon>
        <taxon>Neoptera</taxon>
        <taxon>Paraneoptera</taxon>
        <taxon>Hemiptera</taxon>
        <taxon>Heteroptera</taxon>
        <taxon>Panheteroptera</taxon>
        <taxon>Cimicomorpha</taxon>
        <taxon>Miridae</taxon>
        <taxon>Mirini</taxon>
        <taxon>Apolygus</taxon>
    </lineage>
</organism>
<evidence type="ECO:0000256" key="3">
    <source>
        <dbReference type="ARBA" id="ARBA00023242"/>
    </source>
</evidence>
<dbReference type="InterPro" id="IPR036431">
    <property type="entry name" value="ARID_dom_sf"/>
</dbReference>
<dbReference type="Proteomes" id="UP000466442">
    <property type="component" value="Linkage Group LG1"/>
</dbReference>
<comment type="caution">
    <text evidence="6">The sequence shown here is derived from an EMBL/GenBank/DDBJ whole genome shotgun (WGS) entry which is preliminary data.</text>
</comment>
<dbReference type="GO" id="GO:0003677">
    <property type="term" value="F:DNA binding"/>
    <property type="evidence" value="ECO:0007669"/>
    <property type="project" value="InterPro"/>
</dbReference>
<feature type="domain" description="ARID" evidence="5">
    <location>
        <begin position="14"/>
        <end position="100"/>
    </location>
</feature>
<feature type="compositionally biased region" description="Polar residues" evidence="4">
    <location>
        <begin position="114"/>
        <end position="136"/>
    </location>
</feature>
<evidence type="ECO:0000256" key="1">
    <source>
        <dbReference type="ARBA" id="ARBA00023015"/>
    </source>
</evidence>
<dbReference type="EMBL" id="WIXP02000001">
    <property type="protein sequence ID" value="KAF6215682.1"/>
    <property type="molecule type" value="Genomic_DNA"/>
</dbReference>
<dbReference type="InterPro" id="IPR001606">
    <property type="entry name" value="ARID_dom"/>
</dbReference>
<protein>
    <recommendedName>
        <fullName evidence="5">ARID domain-containing protein</fullName>
    </recommendedName>
</protein>
<dbReference type="PANTHER" id="PTHR22970:SF14">
    <property type="entry name" value="AT-RICH INTERACTIVE DOMAIN-CONTAINING PROTEIN 2"/>
    <property type="match status" value="1"/>
</dbReference>
<dbReference type="Pfam" id="PF01388">
    <property type="entry name" value="ARID"/>
    <property type="match status" value="1"/>
</dbReference>
<accession>A0A8S9Y309</accession>
<evidence type="ECO:0000313" key="6">
    <source>
        <dbReference type="EMBL" id="KAF6215682.1"/>
    </source>
</evidence>
<dbReference type="PANTHER" id="PTHR22970">
    <property type="entry name" value="AT-RICH INTERACTIVE DOMAIN-CONTAINING PROTEIN 2"/>
    <property type="match status" value="1"/>
</dbReference>
<keyword evidence="3" id="KW-0539">Nucleus</keyword>
<dbReference type="SMART" id="SM01014">
    <property type="entry name" value="ARID"/>
    <property type="match status" value="1"/>
</dbReference>
<keyword evidence="1" id="KW-0805">Transcription regulation</keyword>
<proteinExistence type="predicted"/>
<dbReference type="SUPFAM" id="SSF46774">
    <property type="entry name" value="ARID-like"/>
    <property type="match status" value="1"/>
</dbReference>
<dbReference type="AlphaFoldDB" id="A0A8S9Y309"/>
<dbReference type="PROSITE" id="PS51011">
    <property type="entry name" value="ARID"/>
    <property type="match status" value="1"/>
</dbReference>
<feature type="region of interest" description="Disordered" evidence="4">
    <location>
        <begin position="113"/>
        <end position="143"/>
    </location>
</feature>
<keyword evidence="7" id="KW-1185">Reference proteome</keyword>
<reference evidence="6" key="1">
    <citation type="journal article" date="2021" name="Mol. Ecol. Resour.">
        <title>Apolygus lucorum genome provides insights into omnivorousness and mesophyll feeding.</title>
        <authorList>
            <person name="Liu Y."/>
            <person name="Liu H."/>
            <person name="Wang H."/>
            <person name="Huang T."/>
            <person name="Liu B."/>
            <person name="Yang B."/>
            <person name="Yin L."/>
            <person name="Li B."/>
            <person name="Zhang Y."/>
            <person name="Zhang S."/>
            <person name="Jiang F."/>
            <person name="Zhang X."/>
            <person name="Ren Y."/>
            <person name="Wang B."/>
            <person name="Wang S."/>
            <person name="Lu Y."/>
            <person name="Wu K."/>
            <person name="Fan W."/>
            <person name="Wang G."/>
        </authorList>
    </citation>
    <scope>NUCLEOTIDE SEQUENCE</scope>
    <source>
        <strain evidence="6">12Hb</strain>
    </source>
</reference>
<name>A0A8S9Y309_APOLU</name>
<dbReference type="OrthoDB" id="338531at2759"/>
<dbReference type="SMART" id="SM00501">
    <property type="entry name" value="BRIGHT"/>
    <property type="match status" value="1"/>
</dbReference>
<gene>
    <name evidence="6" type="ORF">GE061_000013</name>
</gene>
<evidence type="ECO:0000259" key="5">
    <source>
        <dbReference type="PROSITE" id="PS51011"/>
    </source>
</evidence>